<keyword evidence="3" id="KW-1185">Reference proteome</keyword>
<proteinExistence type="predicted"/>
<dbReference type="Proteomes" id="UP001338125">
    <property type="component" value="Unassembled WGS sequence"/>
</dbReference>
<feature type="domain" description="Heterokaryon incompatibility" evidence="1">
    <location>
        <begin position="209"/>
        <end position="363"/>
    </location>
</feature>
<dbReference type="Pfam" id="PF06985">
    <property type="entry name" value="HET"/>
    <property type="match status" value="1"/>
</dbReference>
<comment type="caution">
    <text evidence="2">The sequence shown here is derived from an EMBL/GenBank/DDBJ whole genome shotgun (WGS) entry which is preliminary data.</text>
</comment>
<dbReference type="PANTHER" id="PTHR33112">
    <property type="entry name" value="DOMAIN PROTEIN, PUTATIVE-RELATED"/>
    <property type="match status" value="1"/>
</dbReference>
<name>A0ABR0S8I3_9HYPO</name>
<evidence type="ECO:0000259" key="1">
    <source>
        <dbReference type="Pfam" id="PF06985"/>
    </source>
</evidence>
<organism evidence="2 3">
    <name type="scientific">Cladobotryum mycophilum</name>
    <dbReference type="NCBI Taxonomy" id="491253"/>
    <lineage>
        <taxon>Eukaryota</taxon>
        <taxon>Fungi</taxon>
        <taxon>Dikarya</taxon>
        <taxon>Ascomycota</taxon>
        <taxon>Pezizomycotina</taxon>
        <taxon>Sordariomycetes</taxon>
        <taxon>Hypocreomycetidae</taxon>
        <taxon>Hypocreales</taxon>
        <taxon>Hypocreaceae</taxon>
        <taxon>Cladobotryum</taxon>
    </lineage>
</organism>
<dbReference type="EMBL" id="JAVFKD010000016">
    <property type="protein sequence ID" value="KAK5988423.1"/>
    <property type="molecule type" value="Genomic_DNA"/>
</dbReference>
<protein>
    <recommendedName>
        <fullName evidence="1">Heterokaryon incompatibility domain-containing protein</fullName>
    </recommendedName>
</protein>
<dbReference type="PANTHER" id="PTHR33112:SF16">
    <property type="entry name" value="HETEROKARYON INCOMPATIBILITY DOMAIN-CONTAINING PROTEIN"/>
    <property type="match status" value="1"/>
</dbReference>
<sequence length="714" mass="79850">MWLFKSRTPKYSGIHTGIDRQQKCNGCSRVEVLIEQTLKTNKPPSGRLPFHSDFKELDECAKKCATCRIFRQALLLKCTTSSEASELSETTSGCPIYASVKLPAPSASNETARFVLKVDIRGHTNASVLVQCDASDNSPANGLNLQRNPHADAIAEHAKRWLTECVSHHHSSCSDLRWSTHNPSRLVRITSKSKLQLCDGAQMDGGVEYAALSYSWGTQVVSTEELQIIDGSKTTRKNLASRYESFSLEKLPNTLADAISFCQRVGLSYMWIDSLCIVQDDHDRADFMQEAPRMHEYYGNATFTLAVCSNVKATDAFLRPRTAFNYHIKPCRLGSLWLLMPDISLTDLAPRSPLSTRAWTLQEERLSRRILYWTPNRMYWSCAQVQHGESQLQTSEEPGRISAKESLSPTCNSHQPATAFMPQAFLLACNRGAMQQRHKAWLSIVESYVSRNMSNPQDRFPAVAGLAAKYHQASSSVTDNTYIAGLWKGTFAVDLAWSVKRAAAEPLASSMSTMTPPSWAWASLPTCTEIQHSSNSTDATYLDLVQIDRGKDVSCQKARSSTDIVQRGSLITHVRVRARLRPFWRMGSIYRPWAQVIQNIESERETGSATASQQILFSFSLTPEESAFSLDLVSGKVVSYEARKKEVIGQLDYKIHAEFIAECSVSIFAIELTDTAMLLLQKVGDGQTYRRVGLATSHRPDFFSDMDKEEVKLI</sequence>
<gene>
    <name evidence="2" type="ORF">PT974_12578</name>
</gene>
<evidence type="ECO:0000313" key="3">
    <source>
        <dbReference type="Proteomes" id="UP001338125"/>
    </source>
</evidence>
<evidence type="ECO:0000313" key="2">
    <source>
        <dbReference type="EMBL" id="KAK5988423.1"/>
    </source>
</evidence>
<reference evidence="2 3" key="1">
    <citation type="submission" date="2024-01" db="EMBL/GenBank/DDBJ databases">
        <title>Complete genome of Cladobotryum mycophilum ATHUM6906.</title>
        <authorList>
            <person name="Christinaki A.C."/>
            <person name="Myridakis A.I."/>
            <person name="Kouvelis V.N."/>
        </authorList>
    </citation>
    <scope>NUCLEOTIDE SEQUENCE [LARGE SCALE GENOMIC DNA]</scope>
    <source>
        <strain evidence="2 3">ATHUM6906</strain>
    </source>
</reference>
<accession>A0ABR0S8I3</accession>
<dbReference type="InterPro" id="IPR010730">
    <property type="entry name" value="HET"/>
</dbReference>